<accession>A8XS31</accession>
<evidence type="ECO:0000313" key="2">
    <source>
        <dbReference type="Proteomes" id="UP000008549"/>
    </source>
</evidence>
<dbReference type="KEGG" id="cbr:CBG_17909"/>
<evidence type="ECO:0000313" key="1">
    <source>
        <dbReference type="EMBL" id="CAP35450.1"/>
    </source>
</evidence>
<dbReference type="EMBL" id="HE601413">
    <property type="protein sequence ID" value="CAP35450.1"/>
    <property type="molecule type" value="Genomic_DNA"/>
</dbReference>
<dbReference type="InParanoid" id="A8XS31"/>
<dbReference type="Proteomes" id="UP000008549">
    <property type="component" value="Unassembled WGS sequence"/>
</dbReference>
<dbReference type="CTD" id="8589717"/>
<dbReference type="AlphaFoldDB" id="A8XS31"/>
<reference evidence="1 2" key="2">
    <citation type="journal article" date="2011" name="PLoS Genet.">
        <title>Caenorhabditis briggsae recombinant inbred line genotypes reveal inter-strain incompatibility and the evolution of recombination.</title>
        <authorList>
            <person name="Ross J.A."/>
            <person name="Koboldt D.C."/>
            <person name="Staisch J.E."/>
            <person name="Chamberlin H.M."/>
            <person name="Gupta B.P."/>
            <person name="Miller R.D."/>
            <person name="Baird S.E."/>
            <person name="Haag E.S."/>
        </authorList>
    </citation>
    <scope>NUCLEOTIDE SEQUENCE [LARGE SCALE GENOMIC DNA]</scope>
    <source>
        <strain evidence="1 2">AF16</strain>
    </source>
</reference>
<keyword evidence="2" id="KW-1185">Reference proteome</keyword>
<dbReference type="RefSeq" id="XP_002647719.1">
    <property type="nucleotide sequence ID" value="XM_002647673.1"/>
</dbReference>
<dbReference type="GeneID" id="8589717"/>
<gene>
    <name evidence="1" type="ORF">CBG17909</name>
    <name evidence="1" type="ORF">CBG_17909</name>
</gene>
<proteinExistence type="predicted"/>
<name>A8XS31_CAEBR</name>
<reference evidence="1 2" key="1">
    <citation type="journal article" date="2003" name="PLoS Biol.">
        <title>The genome sequence of Caenorhabditis briggsae: a platform for comparative genomics.</title>
        <authorList>
            <person name="Stein L.D."/>
            <person name="Bao Z."/>
            <person name="Blasiar D."/>
            <person name="Blumenthal T."/>
            <person name="Brent M.R."/>
            <person name="Chen N."/>
            <person name="Chinwalla A."/>
            <person name="Clarke L."/>
            <person name="Clee C."/>
            <person name="Coghlan A."/>
            <person name="Coulson A."/>
            <person name="D'Eustachio P."/>
            <person name="Fitch D.H."/>
            <person name="Fulton L.A."/>
            <person name="Fulton R.E."/>
            <person name="Griffiths-Jones S."/>
            <person name="Harris T.W."/>
            <person name="Hillier L.W."/>
            <person name="Kamath R."/>
            <person name="Kuwabara P.E."/>
            <person name="Mardis E.R."/>
            <person name="Marra M.A."/>
            <person name="Miner T.L."/>
            <person name="Minx P."/>
            <person name="Mullikin J.C."/>
            <person name="Plumb R.W."/>
            <person name="Rogers J."/>
            <person name="Schein J.E."/>
            <person name="Sohrmann M."/>
            <person name="Spieth J."/>
            <person name="Stajich J.E."/>
            <person name="Wei C."/>
            <person name="Willey D."/>
            <person name="Wilson R.K."/>
            <person name="Durbin R."/>
            <person name="Waterston R.H."/>
        </authorList>
    </citation>
    <scope>NUCLEOTIDE SEQUENCE [LARGE SCALE GENOMIC DNA]</scope>
    <source>
        <strain evidence="1 2">AF16</strain>
    </source>
</reference>
<protein>
    <submittedName>
        <fullName evidence="1">Protein CBG17909</fullName>
    </submittedName>
</protein>
<sequence>MATWQELHDFQIPRFPDFRDSGFKNFRISEIENLRISESYNLRISEFQSLKIVGASEFKNLRSLKSQSSNKIPQFSSLRFISRDLPIGSSFYFHSERHPKLVDVFKMHNRYWSGWATDSTIQNGNGWKISINSKYGNRRGDVLDDSET</sequence>
<dbReference type="HOGENOM" id="CLU_1760427_0_0_1"/>
<organism evidence="1 2">
    <name type="scientific">Caenorhabditis briggsae</name>
    <dbReference type="NCBI Taxonomy" id="6238"/>
    <lineage>
        <taxon>Eukaryota</taxon>
        <taxon>Metazoa</taxon>
        <taxon>Ecdysozoa</taxon>
        <taxon>Nematoda</taxon>
        <taxon>Chromadorea</taxon>
        <taxon>Rhabditida</taxon>
        <taxon>Rhabditina</taxon>
        <taxon>Rhabditomorpha</taxon>
        <taxon>Rhabditoidea</taxon>
        <taxon>Rhabditidae</taxon>
        <taxon>Peloderinae</taxon>
        <taxon>Caenorhabditis</taxon>
    </lineage>
</organism>